<accession>A0A8C8THR0</accession>
<reference evidence="2" key="3">
    <citation type="submission" date="2025-09" db="UniProtKB">
        <authorList>
            <consortium name="Ensembl"/>
        </authorList>
    </citation>
    <scope>IDENTIFICATION</scope>
</reference>
<keyword evidence="3" id="KW-1185">Reference proteome</keyword>
<sequence length="179" mass="20824">NTRMIAVMAGIFSILNTIQFFIFELNQITHIGFSEDKYSIYLDTDSKVSSWAVVYRHDISTGLSIITIIVSCFFLFCLDKNMFIGLIIYTLWIITYELFSFTMVVLIHGAIKDQFKDLGYLYLLLQISRMILHFTPLPFIVRHSYMLCKDPRTVTLAGRRKCSSISTMDSWPPLYRKTN</sequence>
<dbReference type="InterPro" id="IPR027862">
    <property type="entry name" value="DUF4534"/>
</dbReference>
<dbReference type="GeneTree" id="ENSGT00730000111479"/>
<reference evidence="2 3" key="1">
    <citation type="submission" date="2018-10" db="EMBL/GenBank/DDBJ databases">
        <title>Improved assembly of the deer mouse Peromyscus maniculatus genome.</title>
        <authorList>
            <person name="Lassance J.-M."/>
            <person name="Hoekstra H.E."/>
        </authorList>
    </citation>
    <scope>NUCLEOTIDE SEQUENCE [LARGE SCALE GENOMIC DNA]</scope>
</reference>
<dbReference type="Pfam" id="PF15049">
    <property type="entry name" value="DUF4534"/>
    <property type="match status" value="1"/>
</dbReference>
<keyword evidence="1" id="KW-1133">Transmembrane helix</keyword>
<keyword evidence="1" id="KW-0472">Membrane</keyword>
<protein>
    <submittedName>
        <fullName evidence="2">Transmembrane 217B</fullName>
    </submittedName>
</protein>
<dbReference type="Proteomes" id="UP000694547">
    <property type="component" value="Chromosome 21"/>
</dbReference>
<evidence type="ECO:0000313" key="3">
    <source>
        <dbReference type="Proteomes" id="UP000694547"/>
    </source>
</evidence>
<reference evidence="2" key="2">
    <citation type="submission" date="2025-08" db="UniProtKB">
        <authorList>
            <consortium name="Ensembl"/>
        </authorList>
    </citation>
    <scope>IDENTIFICATION</scope>
</reference>
<evidence type="ECO:0000313" key="2">
    <source>
        <dbReference type="Ensembl" id="ENSPEMP00000009116.2"/>
    </source>
</evidence>
<feature type="transmembrane region" description="Helical" evidence="1">
    <location>
        <begin position="5"/>
        <end position="23"/>
    </location>
</feature>
<evidence type="ECO:0000256" key="1">
    <source>
        <dbReference type="SAM" id="Phobius"/>
    </source>
</evidence>
<dbReference type="PANTHER" id="PTHR34928:SF3">
    <property type="entry name" value="TRANSMEMBRANE PROTEIN 217B-RELATED"/>
    <property type="match status" value="1"/>
</dbReference>
<keyword evidence="1" id="KW-0812">Transmembrane</keyword>
<proteinExistence type="predicted"/>
<organism evidence="2 3">
    <name type="scientific">Peromyscus maniculatus bairdii</name>
    <name type="common">Prairie deer mouse</name>
    <dbReference type="NCBI Taxonomy" id="230844"/>
    <lineage>
        <taxon>Eukaryota</taxon>
        <taxon>Metazoa</taxon>
        <taxon>Chordata</taxon>
        <taxon>Craniata</taxon>
        <taxon>Vertebrata</taxon>
        <taxon>Euteleostomi</taxon>
        <taxon>Mammalia</taxon>
        <taxon>Eutheria</taxon>
        <taxon>Euarchontoglires</taxon>
        <taxon>Glires</taxon>
        <taxon>Rodentia</taxon>
        <taxon>Myomorpha</taxon>
        <taxon>Muroidea</taxon>
        <taxon>Cricetidae</taxon>
        <taxon>Neotominae</taxon>
        <taxon>Peromyscus</taxon>
    </lineage>
</organism>
<feature type="transmembrane region" description="Helical" evidence="1">
    <location>
        <begin position="85"/>
        <end position="107"/>
    </location>
</feature>
<feature type="transmembrane region" description="Helical" evidence="1">
    <location>
        <begin position="119"/>
        <end position="141"/>
    </location>
</feature>
<dbReference type="PANTHER" id="PTHR34928">
    <property type="entry name" value="TRANSMEMBRANE PROTEIN 217"/>
    <property type="match status" value="1"/>
</dbReference>
<dbReference type="AlphaFoldDB" id="A0A8C8THR0"/>
<dbReference type="Ensembl" id="ENSPEMT00000013283.2">
    <property type="protein sequence ID" value="ENSPEMP00000009116.2"/>
    <property type="gene ID" value="ENSPEMG00000010518.2"/>
</dbReference>
<name>A0A8C8THR0_PERMB</name>
<feature type="transmembrane region" description="Helical" evidence="1">
    <location>
        <begin position="59"/>
        <end position="78"/>
    </location>
</feature>